<proteinExistence type="predicted"/>
<accession>A0A286GHV3</accession>
<gene>
    <name evidence="2" type="ORF">SAMN05421508_104230</name>
</gene>
<evidence type="ECO:0000259" key="1">
    <source>
        <dbReference type="Pfam" id="PF09361"/>
    </source>
</evidence>
<dbReference type="InterPro" id="IPR010127">
    <property type="entry name" value="Phasin_subfam-1"/>
</dbReference>
<name>A0A286GHV3_9PROT</name>
<sequence>MAAKTEMPFDFDVTKYMSELKVPGVDVDALVATQQKNLEAMTAANRLAFEGMQAILKRQAELIRQAVEEAAAAASGIAGASTPTDKMLKQTELTKEAFERAVSNGREVAEMMAKSNTEVADLLNKRFTEVLDELKGVVAQAAKAAPGTAKK</sequence>
<dbReference type="Proteomes" id="UP000219621">
    <property type="component" value="Unassembled WGS sequence"/>
</dbReference>
<dbReference type="NCBIfam" id="TIGR01841">
    <property type="entry name" value="phasin"/>
    <property type="match status" value="1"/>
</dbReference>
<dbReference type="RefSeq" id="WP_097279187.1">
    <property type="nucleotide sequence ID" value="NZ_OCNJ01000004.1"/>
</dbReference>
<evidence type="ECO:0000313" key="3">
    <source>
        <dbReference type="Proteomes" id="UP000219621"/>
    </source>
</evidence>
<organism evidence="2 3">
    <name type="scientific">Caenispirillum bisanense</name>
    <dbReference type="NCBI Taxonomy" id="414052"/>
    <lineage>
        <taxon>Bacteria</taxon>
        <taxon>Pseudomonadati</taxon>
        <taxon>Pseudomonadota</taxon>
        <taxon>Alphaproteobacteria</taxon>
        <taxon>Rhodospirillales</taxon>
        <taxon>Novispirillaceae</taxon>
        <taxon>Caenispirillum</taxon>
    </lineage>
</organism>
<feature type="domain" description="Phasin" evidence="1">
    <location>
        <begin position="30"/>
        <end position="127"/>
    </location>
</feature>
<dbReference type="Pfam" id="PF09361">
    <property type="entry name" value="Phasin_2"/>
    <property type="match status" value="1"/>
</dbReference>
<dbReference type="OrthoDB" id="9812006at2"/>
<evidence type="ECO:0000313" key="2">
    <source>
        <dbReference type="EMBL" id="SOD95113.1"/>
    </source>
</evidence>
<reference evidence="2 3" key="1">
    <citation type="submission" date="2017-09" db="EMBL/GenBank/DDBJ databases">
        <authorList>
            <person name="Ehlers B."/>
            <person name="Leendertz F.H."/>
        </authorList>
    </citation>
    <scope>NUCLEOTIDE SEQUENCE [LARGE SCALE GENOMIC DNA]</scope>
    <source>
        <strain evidence="2 3">USBA 140</strain>
    </source>
</reference>
<dbReference type="AlphaFoldDB" id="A0A286GHV3"/>
<dbReference type="EMBL" id="OCNJ01000004">
    <property type="protein sequence ID" value="SOD95113.1"/>
    <property type="molecule type" value="Genomic_DNA"/>
</dbReference>
<dbReference type="InterPro" id="IPR018968">
    <property type="entry name" value="Phasin"/>
</dbReference>
<keyword evidence="3" id="KW-1185">Reference proteome</keyword>
<protein>
    <submittedName>
        <fullName evidence="2">Phasin family protein</fullName>
    </submittedName>
</protein>